<reference evidence="1" key="1">
    <citation type="submission" date="2021-11" db="EMBL/GenBank/DDBJ databases">
        <authorList>
            <person name="Schell T."/>
        </authorList>
    </citation>
    <scope>NUCLEOTIDE SEQUENCE</scope>
    <source>
        <strain evidence="1">M5</strain>
    </source>
</reference>
<keyword evidence="2" id="KW-1185">Reference proteome</keyword>
<name>A0A8J2S1B9_9CRUS</name>
<gene>
    <name evidence="1" type="ORF">DGAL_LOCUS16289</name>
</gene>
<proteinExistence type="predicted"/>
<dbReference type="AlphaFoldDB" id="A0A8J2S1B9"/>
<comment type="caution">
    <text evidence="1">The sequence shown here is derived from an EMBL/GenBank/DDBJ whole genome shotgun (WGS) entry which is preliminary data.</text>
</comment>
<evidence type="ECO:0000313" key="2">
    <source>
        <dbReference type="Proteomes" id="UP000789390"/>
    </source>
</evidence>
<sequence>MTTDTKNELSLTRNGRNCLLRFQSISLCLGIPETWIECVDGQTVGQLFRKLESSPSNIRSRWYEKVVRAAPGSISIPILESSNKFRQSSPGIHQDTRVWIGSYQKLRNYYAMKVLWETPLATYV</sequence>
<accession>A0A8J2S1B9</accession>
<evidence type="ECO:0000313" key="1">
    <source>
        <dbReference type="EMBL" id="CAH0112556.1"/>
    </source>
</evidence>
<protein>
    <submittedName>
        <fullName evidence="1">Uncharacterized protein</fullName>
    </submittedName>
</protein>
<dbReference type="Proteomes" id="UP000789390">
    <property type="component" value="Unassembled WGS sequence"/>
</dbReference>
<dbReference type="EMBL" id="CAKKLH010000327">
    <property type="protein sequence ID" value="CAH0112556.1"/>
    <property type="molecule type" value="Genomic_DNA"/>
</dbReference>
<organism evidence="1 2">
    <name type="scientific">Daphnia galeata</name>
    <dbReference type="NCBI Taxonomy" id="27404"/>
    <lineage>
        <taxon>Eukaryota</taxon>
        <taxon>Metazoa</taxon>
        <taxon>Ecdysozoa</taxon>
        <taxon>Arthropoda</taxon>
        <taxon>Crustacea</taxon>
        <taxon>Branchiopoda</taxon>
        <taxon>Diplostraca</taxon>
        <taxon>Cladocera</taxon>
        <taxon>Anomopoda</taxon>
        <taxon>Daphniidae</taxon>
        <taxon>Daphnia</taxon>
    </lineage>
</organism>